<dbReference type="RefSeq" id="WP_014601072.1">
    <property type="nucleotide sequence ID" value="NC_017544.1"/>
</dbReference>
<sequence>MLNLEKWGNTLFDSNKYQQFNANMEKLEKDSLAKDVDINATNNRIDNVVLETGGNNITEVVDARTSKNGQIYSTLNARLNGDYSTIASDLAESNALLQLVNDENKVLKSKLDELYGNSASNIEYYVSSTSGNDVTGTGAIDAPFKTIQKAVNMVPKVKVGGFIYIFCEPAQYNEDVVVQSFSGAECFYIQPTNLATIDPTTGQTGFFVKSILFSGIMFQCVVQGLNSMSTAVNNNSTVIQFARCWYGTVTKCRFDTNLKATNITTVQYNQSRGNCYSNYFKNQNIIMSSEYMGHALFASTNTCEATSNVGLKAASGGILVKSGTPVLNATTAELKQAGGQIF</sequence>
<dbReference type="AlphaFoldDB" id="A0A0H3GF11"/>
<evidence type="ECO:0000313" key="1">
    <source>
        <dbReference type="EMBL" id="AEO07270.1"/>
    </source>
</evidence>
<proteinExistence type="predicted"/>
<evidence type="ECO:0000313" key="2">
    <source>
        <dbReference type="Proteomes" id="UP000001288"/>
    </source>
</evidence>
<name>A0A0H3GF11_LISM4</name>
<dbReference type="HOGENOM" id="CLU_048088_0_0_9"/>
<dbReference type="SUPFAM" id="SSF51126">
    <property type="entry name" value="Pectin lyase-like"/>
    <property type="match status" value="1"/>
</dbReference>
<protein>
    <submittedName>
        <fullName evidence="1">Tail or base plate protein gp19</fullName>
    </submittedName>
</protein>
<dbReference type="InterPro" id="IPR011050">
    <property type="entry name" value="Pectin_lyase_fold/virulence"/>
</dbReference>
<accession>A0A0H3GF11</accession>
<dbReference type="Gene3D" id="2.160.20.10">
    <property type="entry name" value="Single-stranded right-handed beta-helix, Pectin lyase-like"/>
    <property type="match status" value="1"/>
</dbReference>
<gene>
    <name evidence="1" type="ordered locus">LMRG_01548</name>
</gene>
<dbReference type="KEGG" id="lmt:LMRG_01548"/>
<reference evidence="2" key="1">
    <citation type="submission" date="2010-04" db="EMBL/GenBank/DDBJ databases">
        <title>The genome sequence of Listeria monocytogenes strain 10403S.</title>
        <authorList>
            <consortium name="The Broad Institute Genome Sequencing Platform"/>
            <consortium name="The Broad Institute Genome Sequencing Center for Infectious Disease."/>
            <person name="Borowsky M."/>
            <person name="Borodovsky M."/>
            <person name="Young S.K."/>
            <person name="Zeng Q."/>
            <person name="Koehrsen M."/>
            <person name="Fitzgerald M."/>
            <person name="Wiedmann M."/>
            <person name="Swaminathan B."/>
            <person name="Lauer P."/>
            <person name="Portnoy D."/>
            <person name="Cossart P."/>
            <person name="Buchrieser C."/>
            <person name="Higgins D."/>
            <person name="Abouelleil A."/>
            <person name="Alvarado L."/>
            <person name="Arachchi H.M."/>
            <person name="Berlin A."/>
            <person name="Borenstein D."/>
            <person name="Brown A."/>
            <person name="Chapman S.B."/>
            <person name="Chen Z."/>
            <person name="Dunbar C.D."/>
            <person name="Engels R."/>
            <person name="Freedman E."/>
            <person name="Gearin G."/>
            <person name="Gellesch M."/>
            <person name="Goldberg J."/>
            <person name="Griggs A."/>
            <person name="Gujja S."/>
            <person name="Heilman E."/>
            <person name="Heiman D."/>
            <person name="Howarth C."/>
            <person name="Jen D."/>
            <person name="Larson L."/>
            <person name="Lui A."/>
            <person name="MacDonald J."/>
            <person name="Mehta T."/>
            <person name="Montmayeur A."/>
            <person name="Neiman D."/>
            <person name="Park D."/>
            <person name="Pearson M."/>
            <person name="Priest M."/>
            <person name="Richards J."/>
            <person name="Roberts A."/>
            <person name="Saif S."/>
            <person name="Shea T."/>
            <person name="Shenoy N."/>
            <person name="Sisk P."/>
            <person name="Stolte C."/>
            <person name="Sykes S."/>
            <person name="Walk T."/>
            <person name="White J."/>
            <person name="Yandava C."/>
            <person name="Haas B."/>
            <person name="Nusbaum C."/>
            <person name="Birren B."/>
        </authorList>
    </citation>
    <scope>NUCLEOTIDE SEQUENCE [LARGE SCALE GENOMIC DNA]</scope>
    <source>
        <strain evidence="2">10403S</strain>
    </source>
</reference>
<dbReference type="InterPro" id="IPR012334">
    <property type="entry name" value="Pectin_lyas_fold"/>
</dbReference>
<dbReference type="Proteomes" id="UP000001288">
    <property type="component" value="Chromosome"/>
</dbReference>
<dbReference type="EMBL" id="CP002002">
    <property type="protein sequence ID" value="AEO07270.1"/>
    <property type="molecule type" value="Genomic_DNA"/>
</dbReference>
<organism evidence="1 2">
    <name type="scientific">Listeria monocytogenes serotype 1/2a (strain 10403S)</name>
    <dbReference type="NCBI Taxonomy" id="393133"/>
    <lineage>
        <taxon>Bacteria</taxon>
        <taxon>Bacillati</taxon>
        <taxon>Bacillota</taxon>
        <taxon>Bacilli</taxon>
        <taxon>Bacillales</taxon>
        <taxon>Listeriaceae</taxon>
        <taxon>Listeria</taxon>
    </lineage>
</organism>